<evidence type="ECO:0000313" key="1">
    <source>
        <dbReference type="EMBL" id="JAD36162.1"/>
    </source>
</evidence>
<dbReference type="EMBL" id="GBRH01261733">
    <property type="protein sequence ID" value="JAD36162.1"/>
    <property type="molecule type" value="Transcribed_RNA"/>
</dbReference>
<proteinExistence type="predicted"/>
<reference evidence="1" key="2">
    <citation type="journal article" date="2015" name="Data Brief">
        <title>Shoot transcriptome of the giant reed, Arundo donax.</title>
        <authorList>
            <person name="Barrero R.A."/>
            <person name="Guerrero F.D."/>
            <person name="Moolhuijzen P."/>
            <person name="Goolsby J.A."/>
            <person name="Tidwell J."/>
            <person name="Bellgard S.E."/>
            <person name="Bellgard M.I."/>
        </authorList>
    </citation>
    <scope>NUCLEOTIDE SEQUENCE</scope>
    <source>
        <tissue evidence="1">Shoot tissue taken approximately 20 cm above the soil surface</tissue>
    </source>
</reference>
<protein>
    <submittedName>
        <fullName evidence="1">Uncharacterized protein</fullName>
    </submittedName>
</protein>
<reference evidence="1" key="1">
    <citation type="submission" date="2014-09" db="EMBL/GenBank/DDBJ databases">
        <authorList>
            <person name="Magalhaes I.L.F."/>
            <person name="Oliveira U."/>
            <person name="Santos F.R."/>
            <person name="Vidigal T.H.D.A."/>
            <person name="Brescovit A.D."/>
            <person name="Santos A.J."/>
        </authorList>
    </citation>
    <scope>NUCLEOTIDE SEQUENCE</scope>
    <source>
        <tissue evidence="1">Shoot tissue taken approximately 20 cm above the soil surface</tissue>
    </source>
</reference>
<dbReference type="AlphaFoldDB" id="A0A0A8ZMV1"/>
<organism evidence="1">
    <name type="scientific">Arundo donax</name>
    <name type="common">Giant reed</name>
    <name type="synonym">Donax arundinaceus</name>
    <dbReference type="NCBI Taxonomy" id="35708"/>
    <lineage>
        <taxon>Eukaryota</taxon>
        <taxon>Viridiplantae</taxon>
        <taxon>Streptophyta</taxon>
        <taxon>Embryophyta</taxon>
        <taxon>Tracheophyta</taxon>
        <taxon>Spermatophyta</taxon>
        <taxon>Magnoliopsida</taxon>
        <taxon>Liliopsida</taxon>
        <taxon>Poales</taxon>
        <taxon>Poaceae</taxon>
        <taxon>PACMAD clade</taxon>
        <taxon>Arundinoideae</taxon>
        <taxon>Arundineae</taxon>
        <taxon>Arundo</taxon>
    </lineage>
</organism>
<name>A0A0A8ZMV1_ARUDO</name>
<sequence>MKVTTDKLIQRFSSQGEMPISLMEEYVSSANQVRKRPKSPST</sequence>
<accession>A0A0A8ZMV1</accession>